<feature type="compositionally biased region" description="Gly residues" evidence="1">
    <location>
        <begin position="119"/>
        <end position="145"/>
    </location>
</feature>
<evidence type="ECO:0000256" key="1">
    <source>
        <dbReference type="SAM" id="MobiDB-lite"/>
    </source>
</evidence>
<dbReference type="SUPFAM" id="SSF74653">
    <property type="entry name" value="TolA/TonB C-terminal domain"/>
    <property type="match status" value="1"/>
</dbReference>
<feature type="region of interest" description="Disordered" evidence="1">
    <location>
        <begin position="43"/>
        <end position="145"/>
    </location>
</feature>
<evidence type="ECO:0008006" key="4">
    <source>
        <dbReference type="Google" id="ProtNLM"/>
    </source>
</evidence>
<evidence type="ECO:0000313" key="2">
    <source>
        <dbReference type="EMBL" id="GAA4000238.1"/>
    </source>
</evidence>
<dbReference type="RefSeq" id="WP_344708887.1">
    <property type="nucleotide sequence ID" value="NZ_BAAAZD010000001.1"/>
</dbReference>
<proteinExistence type="predicted"/>
<dbReference type="EMBL" id="BAAAZD010000001">
    <property type="protein sequence ID" value="GAA4000238.1"/>
    <property type="molecule type" value="Genomic_DNA"/>
</dbReference>
<reference evidence="3" key="1">
    <citation type="journal article" date="2019" name="Int. J. Syst. Evol. Microbiol.">
        <title>The Global Catalogue of Microorganisms (GCM) 10K type strain sequencing project: providing services to taxonomists for standard genome sequencing and annotation.</title>
        <authorList>
            <consortium name="The Broad Institute Genomics Platform"/>
            <consortium name="The Broad Institute Genome Sequencing Center for Infectious Disease"/>
            <person name="Wu L."/>
            <person name="Ma J."/>
        </authorList>
    </citation>
    <scope>NUCLEOTIDE SEQUENCE [LARGE SCALE GENOMIC DNA]</scope>
    <source>
        <strain evidence="3">JCM 16603</strain>
    </source>
</reference>
<organism evidence="2 3">
    <name type="scientific">Sphingomonas humi</name>
    <dbReference type="NCBI Taxonomy" id="335630"/>
    <lineage>
        <taxon>Bacteria</taxon>
        <taxon>Pseudomonadati</taxon>
        <taxon>Pseudomonadota</taxon>
        <taxon>Alphaproteobacteria</taxon>
        <taxon>Sphingomonadales</taxon>
        <taxon>Sphingomonadaceae</taxon>
        <taxon>Sphingomonas</taxon>
    </lineage>
</organism>
<feature type="compositionally biased region" description="Basic and acidic residues" evidence="1">
    <location>
        <begin position="56"/>
        <end position="75"/>
    </location>
</feature>
<gene>
    <name evidence="2" type="ORF">GCM10022211_08190</name>
</gene>
<accession>A0ABP7RP73</accession>
<comment type="caution">
    <text evidence="2">The sequence shown here is derived from an EMBL/GenBank/DDBJ whole genome shotgun (WGS) entry which is preliminary data.</text>
</comment>
<protein>
    <recommendedName>
        <fullName evidence="4">Energy transducer TonB</fullName>
    </recommendedName>
</protein>
<keyword evidence="3" id="KW-1185">Reference proteome</keyword>
<feature type="compositionally biased region" description="Pro residues" evidence="1">
    <location>
        <begin position="84"/>
        <end position="97"/>
    </location>
</feature>
<dbReference type="Gene3D" id="3.30.1150.10">
    <property type="match status" value="1"/>
</dbReference>
<dbReference type="Proteomes" id="UP001501310">
    <property type="component" value="Unassembled WGS sequence"/>
</dbReference>
<name>A0ABP7RP73_9SPHN</name>
<evidence type="ECO:0000313" key="3">
    <source>
        <dbReference type="Proteomes" id="UP001501310"/>
    </source>
</evidence>
<sequence length="240" mass="24621">MPWHPQQTDRKKALALVAVLHVGLGLALLNGLAGEPLRRVTDSLTTFDVPPPEPPRQPESRREEKSAEAREEGATDLKASPAPVVQPPPKVPLPTPPTLRTADQSAPAMGTAVSAGAGQVAGTGAGAGAGGEGSGGGGTGGAGSGGGLGSEARLLSGNLSRGDYRRIRGFGAPRGSAVLAIEVGADGRLTRCLPFSSSGNADLDGELCRLLARTRWMPARDRSGREVPVALRYVATWDRD</sequence>